<dbReference type="EMBL" id="KV921369">
    <property type="protein sequence ID" value="ORE16986.1"/>
    <property type="molecule type" value="Genomic_DNA"/>
</dbReference>
<reference evidence="1 2" key="1">
    <citation type="journal article" date="2016" name="Proc. Natl. Acad. Sci. U.S.A.">
        <title>Lipid metabolic changes in an early divergent fungus govern the establishment of a mutualistic symbiosis with endobacteria.</title>
        <authorList>
            <person name="Lastovetsky O.A."/>
            <person name="Gaspar M.L."/>
            <person name="Mondo S.J."/>
            <person name="LaButti K.M."/>
            <person name="Sandor L."/>
            <person name="Grigoriev I.V."/>
            <person name="Henry S.A."/>
            <person name="Pawlowska T.E."/>
        </authorList>
    </citation>
    <scope>NUCLEOTIDE SEQUENCE [LARGE SCALE GENOMIC DNA]</scope>
    <source>
        <strain evidence="1 2">ATCC 11559</strain>
    </source>
</reference>
<proteinExistence type="predicted"/>
<sequence>MPENACECMSHAYQRQKVLEEFCSCLPMPAANEYNSEVTTHSSPEAARNITDLLCHYLLNSIKLCYKKRKIRCFQCSDVPMLQYSNIPLIRCPVVRMFNVSTLLCSNVSFPEFSHGCFLRVILKHFLFMEGLHRVVFWNAVYVSSHLGFES</sequence>
<organism evidence="1 2">
    <name type="scientific">Rhizopus microsporus</name>
    <dbReference type="NCBI Taxonomy" id="58291"/>
    <lineage>
        <taxon>Eukaryota</taxon>
        <taxon>Fungi</taxon>
        <taxon>Fungi incertae sedis</taxon>
        <taxon>Mucoromycota</taxon>
        <taxon>Mucoromycotina</taxon>
        <taxon>Mucoromycetes</taxon>
        <taxon>Mucorales</taxon>
        <taxon>Mucorineae</taxon>
        <taxon>Rhizopodaceae</taxon>
        <taxon>Rhizopus</taxon>
    </lineage>
</organism>
<gene>
    <name evidence="1" type="ORF">BCV71DRAFT_256415</name>
</gene>
<evidence type="ECO:0000313" key="2">
    <source>
        <dbReference type="Proteomes" id="UP000242381"/>
    </source>
</evidence>
<accession>A0A1X0RY78</accession>
<evidence type="ECO:0000313" key="1">
    <source>
        <dbReference type="EMBL" id="ORE16986.1"/>
    </source>
</evidence>
<name>A0A1X0RY78_RHIZD</name>
<protein>
    <submittedName>
        <fullName evidence="1">Uncharacterized protein</fullName>
    </submittedName>
</protein>
<dbReference type="AlphaFoldDB" id="A0A1X0RY78"/>
<dbReference type="Proteomes" id="UP000242381">
    <property type="component" value="Unassembled WGS sequence"/>
</dbReference>